<proteinExistence type="predicted"/>
<dbReference type="InterPro" id="IPR025799">
    <property type="entry name" value="Arg_MeTrfase"/>
</dbReference>
<keyword evidence="1" id="KW-0949">S-adenosyl-L-methionine</keyword>
<comment type="caution">
    <text evidence="3">The sequence shown here is derived from an EMBL/GenBank/DDBJ whole genome shotgun (WGS) entry which is preliminary data.</text>
</comment>
<evidence type="ECO:0000256" key="1">
    <source>
        <dbReference type="ARBA" id="ARBA00022691"/>
    </source>
</evidence>
<evidence type="ECO:0000313" key="4">
    <source>
        <dbReference type="Proteomes" id="UP001642484"/>
    </source>
</evidence>
<evidence type="ECO:0000313" key="3">
    <source>
        <dbReference type="EMBL" id="CAK9114960.1"/>
    </source>
</evidence>
<accession>A0ABP0SS03</accession>
<reference evidence="3 4" key="1">
    <citation type="submission" date="2024-02" db="EMBL/GenBank/DDBJ databases">
        <authorList>
            <person name="Chen Y."/>
            <person name="Shah S."/>
            <person name="Dougan E. K."/>
            <person name="Thang M."/>
            <person name="Chan C."/>
        </authorList>
    </citation>
    <scope>NUCLEOTIDE SEQUENCE [LARGE SCALE GENOMIC DNA]</scope>
</reference>
<name>A0ABP0SS03_9DINO</name>
<dbReference type="Proteomes" id="UP001642484">
    <property type="component" value="Unassembled WGS sequence"/>
</dbReference>
<feature type="compositionally biased region" description="Polar residues" evidence="2">
    <location>
        <begin position="340"/>
        <end position="352"/>
    </location>
</feature>
<sequence>MFLCLFMNVGFKPYSGMSTWALGHTHSQLLLVSSIEQFSPSLSCSAAELSCCSAALHIQLCGGNHGHAVTAMSRSRSRSRCDKYPFRVLQTPGILSRLRHSLLDIEEKALQKMKTMKCEETDEIGLARLKEVWKEQKRLVRNEVKRELSEICCVRNEMCEPAEIAKVLRCCILEARTSHGRDVETQNHDYSLQNHKDMISDAVRVKAFWEAIARAVSKKSVLDVGTGAFCFLSRMALAAGARDVHAIEVNQNAWHHAVDLLSAEIRGESCAEIRCVQEFPLIGIGTQVSEELESEIYKVTLATPEACDVQCLLLHRVDAFKLEAPLRTTRPVRPSDPLRSLSQVTQRTSVTPVTPKTPYDVVIHELLGHIASSEGVCETMAALCARPLCSVRTQFIPRAAGTLFAPTEALQLTQLEEVMNASFNGELGVRAQVKYHARCFDSKRFLAKPQAFEWIDFQRLKCESEKRCPYEHLRCRSRRVTFVTEREGFFDGLHFHLLVELDEFTSIDTLADDTTWSTTYVRLLEKSIWLSAGTQIVCDCEARSEMGSERDRLECFSVKVHLGEPNEQEVSSFYWEGCT</sequence>
<dbReference type="EMBL" id="CAXAMN010028062">
    <property type="protein sequence ID" value="CAK9114960.1"/>
    <property type="molecule type" value="Genomic_DNA"/>
</dbReference>
<dbReference type="PANTHER" id="PTHR11006">
    <property type="entry name" value="PROTEIN ARGININE N-METHYLTRANSFERASE"/>
    <property type="match status" value="1"/>
</dbReference>
<gene>
    <name evidence="3" type="ORF">CCMP2556_LOCUS53152</name>
</gene>
<dbReference type="SUPFAM" id="SSF53335">
    <property type="entry name" value="S-adenosyl-L-methionine-dependent methyltransferases"/>
    <property type="match status" value="1"/>
</dbReference>
<organism evidence="3 4">
    <name type="scientific">Durusdinium trenchii</name>
    <dbReference type="NCBI Taxonomy" id="1381693"/>
    <lineage>
        <taxon>Eukaryota</taxon>
        <taxon>Sar</taxon>
        <taxon>Alveolata</taxon>
        <taxon>Dinophyceae</taxon>
        <taxon>Suessiales</taxon>
        <taxon>Symbiodiniaceae</taxon>
        <taxon>Durusdinium</taxon>
    </lineage>
</organism>
<keyword evidence="4" id="KW-1185">Reference proteome</keyword>
<evidence type="ECO:0000256" key="2">
    <source>
        <dbReference type="SAM" id="MobiDB-lite"/>
    </source>
</evidence>
<protein>
    <submittedName>
        <fullName evidence="3">Uncharacterized protein</fullName>
    </submittedName>
</protein>
<feature type="region of interest" description="Disordered" evidence="2">
    <location>
        <begin position="331"/>
        <end position="352"/>
    </location>
</feature>
<dbReference type="Gene3D" id="3.40.50.150">
    <property type="entry name" value="Vaccinia Virus protein VP39"/>
    <property type="match status" value="1"/>
</dbReference>
<dbReference type="InterPro" id="IPR029063">
    <property type="entry name" value="SAM-dependent_MTases_sf"/>
</dbReference>
<dbReference type="PANTHER" id="PTHR11006:SF4">
    <property type="entry name" value="PROTEIN ARGININE N-METHYLTRANSFERASE 7"/>
    <property type="match status" value="1"/>
</dbReference>